<comment type="caution">
    <text evidence="2">The sequence shown here is derived from an EMBL/GenBank/DDBJ whole genome shotgun (WGS) entry which is preliminary data.</text>
</comment>
<feature type="region of interest" description="Disordered" evidence="1">
    <location>
        <begin position="1"/>
        <end position="122"/>
    </location>
</feature>
<dbReference type="InterPro" id="IPR025339">
    <property type="entry name" value="DUF4245"/>
</dbReference>
<protein>
    <submittedName>
        <fullName evidence="2">DUF4245 family protein</fullName>
    </submittedName>
</protein>
<reference evidence="2 3" key="1">
    <citation type="submission" date="2024-03" db="EMBL/GenBank/DDBJ databases">
        <title>Draft genome sequence of Pseudonocardia tropica JCM 19149.</title>
        <authorList>
            <person name="Butdee W."/>
            <person name="Duangmal K."/>
        </authorList>
    </citation>
    <scope>NUCLEOTIDE SEQUENCE [LARGE SCALE GENOMIC DNA]</scope>
    <source>
        <strain evidence="2 3">JCM 19149</strain>
    </source>
</reference>
<gene>
    <name evidence="2" type="ORF">WHI96_19310</name>
</gene>
<dbReference type="Proteomes" id="UP001464923">
    <property type="component" value="Unassembled WGS sequence"/>
</dbReference>
<dbReference type="Pfam" id="PF14030">
    <property type="entry name" value="DUF4245"/>
    <property type="match status" value="1"/>
</dbReference>
<dbReference type="EMBL" id="JBEDNP010000011">
    <property type="protein sequence ID" value="MEQ3540962.1"/>
    <property type="molecule type" value="Genomic_DNA"/>
</dbReference>
<evidence type="ECO:0000256" key="1">
    <source>
        <dbReference type="SAM" id="MobiDB-lite"/>
    </source>
</evidence>
<dbReference type="RefSeq" id="WP_345640754.1">
    <property type="nucleotide sequence ID" value="NZ_BAABLY010000004.1"/>
</dbReference>
<evidence type="ECO:0000313" key="3">
    <source>
        <dbReference type="Proteomes" id="UP001464923"/>
    </source>
</evidence>
<name>A0ABV1K0S2_9PSEU</name>
<organism evidence="2 3">
    <name type="scientific">Pseudonocardia tropica</name>
    <dbReference type="NCBI Taxonomy" id="681289"/>
    <lineage>
        <taxon>Bacteria</taxon>
        <taxon>Bacillati</taxon>
        <taxon>Actinomycetota</taxon>
        <taxon>Actinomycetes</taxon>
        <taxon>Pseudonocardiales</taxon>
        <taxon>Pseudonocardiaceae</taxon>
        <taxon>Pseudonocardia</taxon>
    </lineage>
</organism>
<feature type="compositionally biased region" description="Low complexity" evidence="1">
    <location>
        <begin position="64"/>
        <end position="100"/>
    </location>
</feature>
<feature type="compositionally biased region" description="Low complexity" evidence="1">
    <location>
        <begin position="41"/>
        <end position="56"/>
    </location>
</feature>
<sequence>MSARPDPGTPSPDSSEPAGPPAVPDPAETSGTAGAADRDASPGGAASAGRAAADDPVPGPVPASDPVSAPAPGAHPDAGPDPAETPAVAAAPAGAARSGRPQPPPVTRRIPEAGPQAMHKPARGDASVRDLIWACLILVPVALLIFSVGGSCSFSPGTPAEDAASAPTVDAPARIAEYARGSTFPLRLPDVPFRVNSTDRGPVEGGGTAVRIGFVTPDADFLSLVQTDGSVEGVLATESGSAGRGDGPPTMRGTVRAGGLTWEVYGAEGGEPFRIATLPGRPEVRVLVTGSASDEQFTTLATALTTARVYPPGS</sequence>
<proteinExistence type="predicted"/>
<accession>A0ABV1K0S2</accession>
<keyword evidence="3" id="KW-1185">Reference proteome</keyword>
<evidence type="ECO:0000313" key="2">
    <source>
        <dbReference type="EMBL" id="MEQ3540962.1"/>
    </source>
</evidence>